<evidence type="ECO:0000256" key="9">
    <source>
        <dbReference type="ARBA" id="ARBA00023175"/>
    </source>
</evidence>
<dbReference type="PANTHER" id="PTHR12688:SF0">
    <property type="entry name" value="DYNEIN LIGHT INTERMEDIATE CHAIN"/>
    <property type="match status" value="1"/>
</dbReference>
<dbReference type="GO" id="GO:0005874">
    <property type="term" value="C:microtubule"/>
    <property type="evidence" value="ECO:0007669"/>
    <property type="project" value="UniProtKB-KW"/>
</dbReference>
<accession>A0A914D635</accession>
<dbReference type="InterPro" id="IPR008467">
    <property type="entry name" value="Dynein1_light_intermed_chain"/>
</dbReference>
<feature type="region of interest" description="Disordered" evidence="12">
    <location>
        <begin position="401"/>
        <end position="457"/>
    </location>
</feature>
<sequence>MAMITSDEENIWTRILSEVSAKISSTVQGSVIVLGDELSGKTSLVNRLCKDDRSHNNSALEYNFMNIQVDYRDGSYAYQLASAATAFGPSDSMNLPVWILDPKKEFAPLLRFAFPSQLSKCCIVLCASLTQPGHILPSLNKLYSIVSEQIKAFYDPKAIDEAKRAQIRFWQEYVEPIESSMHTDNTSNLEIDNVLLPPEPNILVENCGAPVIVVITKSDLHSELSDEQLNKVQYHVRRFCLQHGAALVYTSAKDEKNIQLLYKYLGHRVYSLPFTSPAYIVEKDSVFVPTGWDSEQKLGIIKETLTDLDVPLLPQEERARHKEALIEAEDEQSFLQKLATTSVDIGASPKRDSPATAKLGAMGQPTDPGNGSLASFFSNLIKSKDGKVQSAAPVDPGAHFQKILAGGKQGGENSSAANSPRPSTGTESLNLDADESLPSTARSTEGEEEIDNEQKAA</sequence>
<keyword evidence="13" id="KW-1185">Reference proteome</keyword>
<reference evidence="14" key="1">
    <citation type="submission" date="2022-11" db="UniProtKB">
        <authorList>
            <consortium name="WormBaseParasite"/>
        </authorList>
    </citation>
    <scope>IDENTIFICATION</scope>
</reference>
<protein>
    <recommendedName>
        <fullName evidence="11">Dynein light intermediate chain</fullName>
    </recommendedName>
</protein>
<comment type="similarity">
    <text evidence="2 11">Belongs to the dynein light intermediate chain family.</text>
</comment>
<keyword evidence="6 11" id="KW-0547">Nucleotide-binding</keyword>
<keyword evidence="9 11" id="KW-0505">Motor protein</keyword>
<evidence type="ECO:0000256" key="4">
    <source>
        <dbReference type="ARBA" id="ARBA00022490"/>
    </source>
</evidence>
<keyword evidence="7 11" id="KW-0067">ATP-binding</keyword>
<keyword evidence="3 11" id="KW-0813">Transport</keyword>
<dbReference type="GO" id="GO:0005524">
    <property type="term" value="F:ATP binding"/>
    <property type="evidence" value="ECO:0007669"/>
    <property type="project" value="UniProtKB-KW"/>
</dbReference>
<feature type="compositionally biased region" description="Polar residues" evidence="12">
    <location>
        <begin position="411"/>
        <end position="429"/>
    </location>
</feature>
<evidence type="ECO:0000256" key="3">
    <source>
        <dbReference type="ARBA" id="ARBA00022448"/>
    </source>
</evidence>
<dbReference type="GO" id="GO:0000226">
    <property type="term" value="P:microtubule cytoskeleton organization"/>
    <property type="evidence" value="ECO:0007669"/>
    <property type="project" value="TreeGrafter"/>
</dbReference>
<dbReference type="PRINTS" id="PR00449">
    <property type="entry name" value="RASTRNSFRMNG"/>
</dbReference>
<dbReference type="SUPFAM" id="SSF52540">
    <property type="entry name" value="P-loop containing nucleoside triphosphate hydrolases"/>
    <property type="match status" value="1"/>
</dbReference>
<evidence type="ECO:0000256" key="12">
    <source>
        <dbReference type="SAM" id="MobiDB-lite"/>
    </source>
</evidence>
<dbReference type="GO" id="GO:0005868">
    <property type="term" value="C:cytoplasmic dynein complex"/>
    <property type="evidence" value="ECO:0007669"/>
    <property type="project" value="UniProtKB-UniRule"/>
</dbReference>
<evidence type="ECO:0000256" key="2">
    <source>
        <dbReference type="ARBA" id="ARBA00006831"/>
    </source>
</evidence>
<keyword evidence="10 11" id="KW-0206">Cytoskeleton</keyword>
<comment type="subunit">
    <text evidence="11">Homodimer. The cytoplasmic dynein 1 complex consists of two catalytic heavy chains (HCs) and a number of non-catalytic subunits presented by intermediate chains (ICs).</text>
</comment>
<dbReference type="GO" id="GO:0005813">
    <property type="term" value="C:centrosome"/>
    <property type="evidence" value="ECO:0007669"/>
    <property type="project" value="TreeGrafter"/>
</dbReference>
<dbReference type="InterPro" id="IPR022780">
    <property type="entry name" value="Dynein_light_int_chain"/>
</dbReference>
<evidence type="ECO:0000256" key="11">
    <source>
        <dbReference type="RuleBase" id="RU366047"/>
    </source>
</evidence>
<evidence type="ECO:0000256" key="5">
    <source>
        <dbReference type="ARBA" id="ARBA00022701"/>
    </source>
</evidence>
<dbReference type="GO" id="GO:0045504">
    <property type="term" value="F:dynein heavy chain binding"/>
    <property type="evidence" value="ECO:0007669"/>
    <property type="project" value="TreeGrafter"/>
</dbReference>
<evidence type="ECO:0000313" key="14">
    <source>
        <dbReference type="WBParaSite" id="ACRNAN_scaffold1976.g19530.t1"/>
    </source>
</evidence>
<dbReference type="InterPro" id="IPR027417">
    <property type="entry name" value="P-loop_NTPase"/>
</dbReference>
<dbReference type="WBParaSite" id="ACRNAN_scaffold1976.g19530.t1">
    <property type="protein sequence ID" value="ACRNAN_scaffold1976.g19530.t1"/>
    <property type="gene ID" value="ACRNAN_scaffold1976.g19530"/>
</dbReference>
<evidence type="ECO:0000256" key="8">
    <source>
        <dbReference type="ARBA" id="ARBA00023017"/>
    </source>
</evidence>
<organism evidence="13 14">
    <name type="scientific">Acrobeloides nanus</name>
    <dbReference type="NCBI Taxonomy" id="290746"/>
    <lineage>
        <taxon>Eukaryota</taxon>
        <taxon>Metazoa</taxon>
        <taxon>Ecdysozoa</taxon>
        <taxon>Nematoda</taxon>
        <taxon>Chromadorea</taxon>
        <taxon>Rhabditida</taxon>
        <taxon>Tylenchina</taxon>
        <taxon>Cephalobomorpha</taxon>
        <taxon>Cephaloboidea</taxon>
        <taxon>Cephalobidae</taxon>
        <taxon>Acrobeloides</taxon>
    </lineage>
</organism>
<evidence type="ECO:0000256" key="1">
    <source>
        <dbReference type="ARBA" id="ARBA00004245"/>
    </source>
</evidence>
<keyword evidence="4 11" id="KW-0963">Cytoplasm</keyword>
<dbReference type="GO" id="GO:0007018">
    <property type="term" value="P:microtubule-based movement"/>
    <property type="evidence" value="ECO:0007669"/>
    <property type="project" value="InterPro"/>
</dbReference>
<evidence type="ECO:0000256" key="7">
    <source>
        <dbReference type="ARBA" id="ARBA00022840"/>
    </source>
</evidence>
<comment type="subcellular location">
    <subcellularLocation>
        <location evidence="1 11">Cytoplasm</location>
        <location evidence="1 11">Cytoskeleton</location>
    </subcellularLocation>
</comment>
<dbReference type="PANTHER" id="PTHR12688">
    <property type="entry name" value="DYNEIN LIGHT INTERMEDIATE CHAIN"/>
    <property type="match status" value="1"/>
</dbReference>
<feature type="region of interest" description="Disordered" evidence="12">
    <location>
        <begin position="345"/>
        <end position="371"/>
    </location>
</feature>
<evidence type="ECO:0000313" key="13">
    <source>
        <dbReference type="Proteomes" id="UP000887540"/>
    </source>
</evidence>
<name>A0A914D635_9BILA</name>
<comment type="function">
    <text evidence="11">Acts as one of several non-catalytic accessory components of the cytoplasmic dynein 1 complex that are thought to be involved in linking dynein to cargos and to adapter proteins that regulate dynein function. Cytoplasmic dynein 1 acts as a motor for the intracellular retrograde motility of vesicles and organelles along microtubules. May play a role in binding dynein to membranous organelles or chromosomes.</text>
</comment>
<proteinExistence type="inferred from homology"/>
<dbReference type="Proteomes" id="UP000887540">
    <property type="component" value="Unplaced"/>
</dbReference>
<evidence type="ECO:0000256" key="10">
    <source>
        <dbReference type="ARBA" id="ARBA00023212"/>
    </source>
</evidence>
<dbReference type="Gene3D" id="3.40.50.300">
    <property type="entry name" value="P-loop containing nucleotide triphosphate hydrolases"/>
    <property type="match status" value="1"/>
</dbReference>
<keyword evidence="5 11" id="KW-0493">Microtubule</keyword>
<dbReference type="Pfam" id="PF05783">
    <property type="entry name" value="DLIC"/>
    <property type="match status" value="1"/>
</dbReference>
<evidence type="ECO:0000256" key="6">
    <source>
        <dbReference type="ARBA" id="ARBA00022741"/>
    </source>
</evidence>
<keyword evidence="8 11" id="KW-0243">Dynein</keyword>
<dbReference type="AlphaFoldDB" id="A0A914D635"/>